<dbReference type="PROSITE" id="PS00061">
    <property type="entry name" value="ADH_SHORT"/>
    <property type="match status" value="1"/>
</dbReference>
<dbReference type="EMBL" id="CP019603">
    <property type="protein sequence ID" value="ARU17968.1"/>
    <property type="molecule type" value="Genomic_DNA"/>
</dbReference>
<dbReference type="InterPro" id="IPR002347">
    <property type="entry name" value="SDR_fam"/>
</dbReference>
<comment type="similarity">
    <text evidence="1">Belongs to the short-chain dehydrogenases/reductases (SDR) family.</text>
</comment>
<accession>A0A1Z1FGP5</accession>
<dbReference type="GO" id="GO:0016616">
    <property type="term" value="F:oxidoreductase activity, acting on the CH-OH group of donors, NAD or NADP as acceptor"/>
    <property type="evidence" value="ECO:0007669"/>
    <property type="project" value="TreeGrafter"/>
</dbReference>
<dbReference type="PANTHER" id="PTHR42760">
    <property type="entry name" value="SHORT-CHAIN DEHYDROGENASES/REDUCTASES FAMILY MEMBER"/>
    <property type="match status" value="1"/>
</dbReference>
<evidence type="ECO:0000313" key="5">
    <source>
        <dbReference type="Proteomes" id="UP000515297"/>
    </source>
</evidence>
<protein>
    <submittedName>
        <fullName evidence="3">SDR family oxidoreductase</fullName>
    </submittedName>
    <submittedName>
        <fullName evidence="2">Short-chain dehydrogenase</fullName>
    </submittedName>
</protein>
<dbReference type="EMBL" id="CP060053">
    <property type="protein sequence ID" value="QNE07472.1"/>
    <property type="molecule type" value="Genomic_DNA"/>
</dbReference>
<reference evidence="3 5" key="2">
    <citation type="submission" date="2020-08" db="EMBL/GenBank/DDBJ databases">
        <authorList>
            <person name="Liu G."/>
            <person name="Sun C."/>
        </authorList>
    </citation>
    <scope>NUCLEOTIDE SEQUENCE [LARGE SCALE GENOMIC DNA]</scope>
    <source>
        <strain evidence="3 5">OT19</strain>
        <plasmid evidence="3 5">plas1</plasmid>
    </source>
</reference>
<sequence>MTMFGLNDCTALVTGAKGGIGREIVAAMKQAGASVIATDLGDDDGNTGADHYFAHDVTSADDWQRIADFIASEYGRLDALVNNAAISIVTKFEDTPLAEFHRLNAVNVDSIIIGTQAMLPLLKQGGKARDSGASVVNFSSVGGLRGAAFNAAYCTSKAAVKMMSKCLGAEFAALGYNIRVNSVHPGGIETPMLGSIMQRYVEMGAAPSVEAAEQGTIAAHPIGRLGRPGEMAGGVVFLCSGASSFMTCDELVMDGGFSQI</sequence>
<dbReference type="SUPFAM" id="SSF51735">
    <property type="entry name" value="NAD(P)-binding Rossmann-fold domains"/>
    <property type="match status" value="1"/>
</dbReference>
<dbReference type="STRING" id="450378.GCA_001661675_03371"/>
<dbReference type="Pfam" id="PF13561">
    <property type="entry name" value="adh_short_C2"/>
    <property type="match status" value="1"/>
</dbReference>
<dbReference type="Proteomes" id="UP000515297">
    <property type="component" value="Plasmid plas1"/>
</dbReference>
<dbReference type="FunFam" id="3.40.50.720:FF:000084">
    <property type="entry name" value="Short-chain dehydrogenase reductase"/>
    <property type="match status" value="1"/>
</dbReference>
<keyword evidence="2" id="KW-0614">Plasmid</keyword>
<geneLocation type="plasmid" evidence="4">
    <name>pcme4a9i</name>
</geneLocation>
<evidence type="ECO:0000313" key="3">
    <source>
        <dbReference type="EMBL" id="QNE07472.1"/>
    </source>
</evidence>
<evidence type="ECO:0000313" key="4">
    <source>
        <dbReference type="Proteomes" id="UP000195807"/>
    </source>
</evidence>
<reference evidence="2 4" key="1">
    <citation type="submission" date="2017-01" db="EMBL/GenBank/DDBJ databases">
        <title>Complete genome sequence of esterase-producing bacterium Croceicoccus marinus E4A9.</title>
        <authorList>
            <person name="Wu Y.-H."/>
            <person name="Cheng H."/>
            <person name="Xu L."/>
            <person name="Huo Y.-Y."/>
            <person name="Wang C.-S."/>
            <person name="Xu X.-W."/>
        </authorList>
    </citation>
    <scope>NUCLEOTIDE SEQUENCE [LARGE SCALE GENOMIC DNA]</scope>
    <source>
        <strain evidence="2 4">E4A9</strain>
        <plasmid evidence="2">pCME4A9I</plasmid>
        <plasmid evidence="4">Plasmid pcme4a9i</plasmid>
    </source>
</reference>
<dbReference type="InterPro" id="IPR020904">
    <property type="entry name" value="Sc_DH/Rdtase_CS"/>
</dbReference>
<dbReference type="PRINTS" id="PR00081">
    <property type="entry name" value="GDHRDH"/>
</dbReference>
<evidence type="ECO:0000256" key="1">
    <source>
        <dbReference type="ARBA" id="ARBA00006484"/>
    </source>
</evidence>
<organism evidence="2 4">
    <name type="scientific">Croceicoccus marinus</name>
    <dbReference type="NCBI Taxonomy" id="450378"/>
    <lineage>
        <taxon>Bacteria</taxon>
        <taxon>Pseudomonadati</taxon>
        <taxon>Pseudomonadota</taxon>
        <taxon>Alphaproteobacteria</taxon>
        <taxon>Sphingomonadales</taxon>
        <taxon>Erythrobacteraceae</taxon>
        <taxon>Croceicoccus</taxon>
    </lineage>
</organism>
<dbReference type="Gene3D" id="3.40.50.720">
    <property type="entry name" value="NAD(P)-binding Rossmann-like Domain"/>
    <property type="match status" value="1"/>
</dbReference>
<dbReference type="OrthoDB" id="5457012at2"/>
<name>A0A1Z1FGP5_9SPHN</name>
<dbReference type="Proteomes" id="UP000195807">
    <property type="component" value="Plasmid pCME4A9I"/>
</dbReference>
<gene>
    <name evidence="2" type="ORF">A9D14_16775</name>
    <name evidence="3" type="ORF">H4O24_16485</name>
</gene>
<dbReference type="KEGG" id="cman:A9D14_16775"/>
<dbReference type="InterPro" id="IPR036291">
    <property type="entry name" value="NAD(P)-bd_dom_sf"/>
</dbReference>
<evidence type="ECO:0000313" key="2">
    <source>
        <dbReference type="EMBL" id="ARU17968.1"/>
    </source>
</evidence>
<proteinExistence type="inferred from homology"/>
<dbReference type="PRINTS" id="PR00080">
    <property type="entry name" value="SDRFAMILY"/>
</dbReference>
<keyword evidence="4" id="KW-1185">Reference proteome</keyword>
<dbReference type="AlphaFoldDB" id="A0A1Z1FGP5"/>
<geneLocation type="plasmid" evidence="2">
    <name>pCME4A9I</name>
</geneLocation>
<geneLocation type="plasmid" evidence="3 5">
    <name>plas1</name>
</geneLocation>